<sequence length="39" mass="4650">MQINQNIFVSFSTNIILLSKYNKTAKDGHTQYIFENNKW</sequence>
<proteinExistence type="predicted"/>
<reference evidence="1 2" key="1">
    <citation type="submission" date="2016-01" db="EMBL/GenBank/DDBJ databases">
        <authorList>
            <person name="Oliw E.H."/>
        </authorList>
    </citation>
    <scope>NUCLEOTIDE SEQUENCE [LARGE SCALE GENOMIC DNA]</scope>
    <source>
        <strain evidence="1 2">DNF00307</strain>
    </source>
</reference>
<name>A0A134BGQ3_9BACT</name>
<gene>
    <name evidence="1" type="ORF">HMPREF1860_00672</name>
</gene>
<organism evidence="1">
    <name type="scientific">Prevotella amnii</name>
    <dbReference type="NCBI Taxonomy" id="419005"/>
    <lineage>
        <taxon>Bacteria</taxon>
        <taxon>Pseudomonadati</taxon>
        <taxon>Bacteroidota</taxon>
        <taxon>Bacteroidia</taxon>
        <taxon>Bacteroidales</taxon>
        <taxon>Prevotellaceae</taxon>
        <taxon>Prevotella</taxon>
    </lineage>
</organism>
<dbReference type="AlphaFoldDB" id="A0A134BGQ3"/>
<comment type="caution">
    <text evidence="1">The sequence shown here is derived from an EMBL/GenBank/DDBJ whole genome shotgun (WGS) entry which is preliminary data.</text>
</comment>
<accession>A0A134BGQ3</accession>
<dbReference type="Proteomes" id="UP000070531">
    <property type="component" value="Unassembled WGS sequence"/>
</dbReference>
<evidence type="ECO:0000313" key="2">
    <source>
        <dbReference type="Proteomes" id="UP000070531"/>
    </source>
</evidence>
<evidence type="ECO:0000313" key="1">
    <source>
        <dbReference type="EMBL" id="KXB79128.1"/>
    </source>
</evidence>
<dbReference type="EMBL" id="LSDL01000030">
    <property type="protein sequence ID" value="KXB79128.1"/>
    <property type="molecule type" value="Genomic_DNA"/>
</dbReference>
<dbReference type="PATRIC" id="fig|419005.5.peg.671"/>
<protein>
    <submittedName>
        <fullName evidence="1">Uncharacterized protein</fullName>
    </submittedName>
</protein>